<accession>A0ACB8E6A3</accession>
<comment type="caution">
    <text evidence="1">The sequence shown here is derived from an EMBL/GenBank/DDBJ whole genome shotgun (WGS) entry which is preliminary data.</text>
</comment>
<dbReference type="Proteomes" id="UP000827872">
    <property type="component" value="Linkage Group LG17"/>
</dbReference>
<dbReference type="EMBL" id="CM037630">
    <property type="protein sequence ID" value="KAH7987741.1"/>
    <property type="molecule type" value="Genomic_DNA"/>
</dbReference>
<reference evidence="1" key="1">
    <citation type="submission" date="2021-08" db="EMBL/GenBank/DDBJ databases">
        <title>The first chromosome-level gecko genome reveals the dynamic sex chromosomes of Neotropical dwarf geckos (Sphaerodactylidae: Sphaerodactylus).</title>
        <authorList>
            <person name="Pinto B.J."/>
            <person name="Keating S.E."/>
            <person name="Gamble T."/>
        </authorList>
    </citation>
    <scope>NUCLEOTIDE SEQUENCE</scope>
    <source>
        <strain evidence="1">TG3544</strain>
    </source>
</reference>
<proteinExistence type="predicted"/>
<name>A0ACB8E6A3_9SAUR</name>
<evidence type="ECO:0000313" key="1">
    <source>
        <dbReference type="EMBL" id="KAH7987741.1"/>
    </source>
</evidence>
<sequence length="144" mass="15475">MAHPSCIRPLVELPPLPPLRPTIHPFGIKSCRKDGGRIVPSPDYTTYGIASEDRSGPEAVLRLGWGCHHESLLLNEREAGGEASKEATDQQASTRAVTEYFAGRPTTLVHVQQWLAPSGVTRGHLLGSGDRGGPANNSQLVHVL</sequence>
<organism evidence="1 2">
    <name type="scientific">Sphaerodactylus townsendi</name>
    <dbReference type="NCBI Taxonomy" id="933632"/>
    <lineage>
        <taxon>Eukaryota</taxon>
        <taxon>Metazoa</taxon>
        <taxon>Chordata</taxon>
        <taxon>Craniata</taxon>
        <taxon>Vertebrata</taxon>
        <taxon>Euteleostomi</taxon>
        <taxon>Lepidosauria</taxon>
        <taxon>Squamata</taxon>
        <taxon>Bifurcata</taxon>
        <taxon>Gekkota</taxon>
        <taxon>Sphaerodactylidae</taxon>
        <taxon>Sphaerodactylus</taxon>
    </lineage>
</organism>
<keyword evidence="2" id="KW-1185">Reference proteome</keyword>
<protein>
    <submittedName>
        <fullName evidence="1">Uncharacterized protein</fullName>
    </submittedName>
</protein>
<gene>
    <name evidence="1" type="ORF">K3G42_011354</name>
</gene>
<evidence type="ECO:0000313" key="2">
    <source>
        <dbReference type="Proteomes" id="UP000827872"/>
    </source>
</evidence>